<name>A0ABN1A1C2_9SPHN</name>
<dbReference type="InterPro" id="IPR051126">
    <property type="entry name" value="Thiosulfate_sulfurtransferase"/>
</dbReference>
<evidence type="ECO:0000256" key="1">
    <source>
        <dbReference type="ARBA" id="ARBA00022737"/>
    </source>
</evidence>
<dbReference type="SUPFAM" id="SSF52821">
    <property type="entry name" value="Rhodanese/Cell cycle control phosphatase"/>
    <property type="match status" value="2"/>
</dbReference>
<dbReference type="CDD" id="cd01448">
    <property type="entry name" value="TST_Repeat_1"/>
    <property type="match status" value="1"/>
</dbReference>
<organism evidence="4 5">
    <name type="scientific">Parasphingorhabdus litoris</name>
    <dbReference type="NCBI Taxonomy" id="394733"/>
    <lineage>
        <taxon>Bacteria</taxon>
        <taxon>Pseudomonadati</taxon>
        <taxon>Pseudomonadota</taxon>
        <taxon>Alphaproteobacteria</taxon>
        <taxon>Sphingomonadales</taxon>
        <taxon>Sphingomonadaceae</taxon>
        <taxon>Parasphingorhabdus</taxon>
    </lineage>
</organism>
<proteinExistence type="predicted"/>
<dbReference type="SMART" id="SM00450">
    <property type="entry name" value="RHOD"/>
    <property type="match status" value="2"/>
</dbReference>
<evidence type="ECO:0000313" key="4">
    <source>
        <dbReference type="EMBL" id="GAA0465180.1"/>
    </source>
</evidence>
<dbReference type="InterPro" id="IPR036873">
    <property type="entry name" value="Rhodanese-like_dom_sf"/>
</dbReference>
<dbReference type="PANTHER" id="PTHR43855:SF1">
    <property type="entry name" value="THIOSULFATE SULFURTRANSFERASE"/>
    <property type="match status" value="1"/>
</dbReference>
<accession>A0ABN1A1C2</accession>
<comment type="caution">
    <text evidence="4">The sequence shown here is derived from an EMBL/GenBank/DDBJ whole genome shotgun (WGS) entry which is preliminary data.</text>
</comment>
<keyword evidence="1" id="KW-0677">Repeat</keyword>
<dbReference type="EMBL" id="BAAAEM010000002">
    <property type="protein sequence ID" value="GAA0465180.1"/>
    <property type="molecule type" value="Genomic_DNA"/>
</dbReference>
<sequence>MEIAGKMANLDYANSKALIEPEELQAKLGNENLAIVEMDADDTEYQQTHIPGSIFWNVQEILDEDSVNLTDLAKIQRLLERSGLTPDTEIVVAHNSHRGTSGWVYWFFARLGHHKIRVLNGGKERWLLEKRPLTPDATIIGQGDYPVAQVSKAFSCSLSEVSDALLDDDTTLLDVRTKAEFDGSVYLNAPPKEGERAGHIPGAIHLHCDDVHKEDGSFLSRADILDLLKTIDIDGAKQVFPYCAIGARSAHMWFVLTQLLGWDRVRNFDGSWREWSSNPESPVK</sequence>
<dbReference type="Gene3D" id="3.40.250.10">
    <property type="entry name" value="Rhodanese-like domain"/>
    <property type="match status" value="2"/>
</dbReference>
<feature type="domain" description="Rhodanese" evidence="3">
    <location>
        <begin position="29"/>
        <end position="135"/>
    </location>
</feature>
<dbReference type="InterPro" id="IPR001307">
    <property type="entry name" value="Thiosulphate_STrfase_CS"/>
</dbReference>
<keyword evidence="5" id="KW-1185">Reference proteome</keyword>
<dbReference type="PANTHER" id="PTHR43855">
    <property type="entry name" value="THIOSULFATE SULFURTRANSFERASE"/>
    <property type="match status" value="1"/>
</dbReference>
<dbReference type="Pfam" id="PF00581">
    <property type="entry name" value="Rhodanese"/>
    <property type="match status" value="2"/>
</dbReference>
<dbReference type="PROSITE" id="PS00683">
    <property type="entry name" value="RHODANESE_2"/>
    <property type="match status" value="1"/>
</dbReference>
<gene>
    <name evidence="4" type="ORF">GCM10009096_02160</name>
</gene>
<dbReference type="InterPro" id="IPR001763">
    <property type="entry name" value="Rhodanese-like_dom"/>
</dbReference>
<evidence type="ECO:0000313" key="5">
    <source>
        <dbReference type="Proteomes" id="UP001500713"/>
    </source>
</evidence>
<evidence type="ECO:0000256" key="2">
    <source>
        <dbReference type="RuleBase" id="RU000507"/>
    </source>
</evidence>
<dbReference type="PROSITE" id="PS50206">
    <property type="entry name" value="RHODANESE_3"/>
    <property type="match status" value="2"/>
</dbReference>
<dbReference type="CDD" id="cd01449">
    <property type="entry name" value="TST_Repeat_2"/>
    <property type="match status" value="1"/>
</dbReference>
<feature type="domain" description="Rhodanese" evidence="3">
    <location>
        <begin position="166"/>
        <end position="284"/>
    </location>
</feature>
<dbReference type="Proteomes" id="UP001500713">
    <property type="component" value="Unassembled WGS sequence"/>
</dbReference>
<reference evidence="4 5" key="1">
    <citation type="journal article" date="2019" name="Int. J. Syst. Evol. Microbiol.">
        <title>The Global Catalogue of Microorganisms (GCM) 10K type strain sequencing project: providing services to taxonomists for standard genome sequencing and annotation.</title>
        <authorList>
            <consortium name="The Broad Institute Genomics Platform"/>
            <consortium name="The Broad Institute Genome Sequencing Center for Infectious Disease"/>
            <person name="Wu L."/>
            <person name="Ma J."/>
        </authorList>
    </citation>
    <scope>NUCLEOTIDE SEQUENCE [LARGE SCALE GENOMIC DNA]</scope>
    <source>
        <strain evidence="4 5">JCM 14162</strain>
    </source>
</reference>
<evidence type="ECO:0000259" key="3">
    <source>
        <dbReference type="PROSITE" id="PS50206"/>
    </source>
</evidence>
<protein>
    <recommendedName>
        <fullName evidence="2">Sulfurtransferase</fullName>
    </recommendedName>
</protein>
<keyword evidence="2" id="KW-0808">Transferase</keyword>